<dbReference type="PANTHER" id="PTHR34701">
    <property type="entry name" value="TRANSCRIPTIONAL REGULATOR MRAZ"/>
    <property type="match status" value="1"/>
</dbReference>
<evidence type="ECO:0000256" key="7">
    <source>
        <dbReference type="HAMAP-Rule" id="MF_01008"/>
    </source>
</evidence>
<dbReference type="InterPro" id="IPR003444">
    <property type="entry name" value="MraZ"/>
</dbReference>
<dbReference type="InterPro" id="IPR020603">
    <property type="entry name" value="MraZ_dom"/>
</dbReference>
<dbReference type="EMBL" id="CP014229">
    <property type="protein sequence ID" value="AMD89949.1"/>
    <property type="molecule type" value="Genomic_DNA"/>
</dbReference>
<dbReference type="CDD" id="cd16321">
    <property type="entry name" value="MraZ_C"/>
    <property type="match status" value="1"/>
</dbReference>
<evidence type="ECO:0000256" key="5">
    <source>
        <dbReference type="ARBA" id="ARBA00023125"/>
    </source>
</evidence>
<dbReference type="GO" id="GO:0003700">
    <property type="term" value="F:DNA-binding transcription factor activity"/>
    <property type="evidence" value="ECO:0007669"/>
    <property type="project" value="UniProtKB-UniRule"/>
</dbReference>
<evidence type="ECO:0000256" key="3">
    <source>
        <dbReference type="ARBA" id="ARBA00022737"/>
    </source>
</evidence>
<comment type="subcellular location">
    <subcellularLocation>
        <location evidence="7">Cytoplasm</location>
        <location evidence="7">Nucleoid</location>
    </subcellularLocation>
</comment>
<keyword evidence="2 7" id="KW-0963">Cytoplasm</keyword>
<dbReference type="PANTHER" id="PTHR34701:SF1">
    <property type="entry name" value="TRANSCRIPTIONAL REGULATOR MRAZ"/>
    <property type="match status" value="1"/>
</dbReference>
<proteinExistence type="inferred from homology"/>
<keyword evidence="5 7" id="KW-0238">DNA-binding</keyword>
<feature type="domain" description="SpoVT-AbrB" evidence="8">
    <location>
        <begin position="8"/>
        <end position="57"/>
    </location>
</feature>
<sequence length="151" mass="17002">MQKLFTKSLSRSLDPKGRLMLPPEYREALCAGAADGEQGTFWLTSFYGRLVAYLPADWEAVTKQLSRIRFPSPKLSHFKTKVMGLAQELAPDPQGRVRIPQSLMREAGLQKDVMLVGMLNKFEIWDQNRFDALQLEDVSEELAASGVDISL</sequence>
<evidence type="ECO:0000256" key="4">
    <source>
        <dbReference type="ARBA" id="ARBA00023015"/>
    </source>
</evidence>
<reference evidence="10" key="1">
    <citation type="submission" date="2016-02" db="EMBL/GenBank/DDBJ databases">
        <authorList>
            <person name="Holder M.E."/>
            <person name="Ajami N.J."/>
            <person name="Petrosino J.F."/>
        </authorList>
    </citation>
    <scope>NUCLEOTIDE SEQUENCE [LARGE SCALE GENOMIC DNA]</scope>
    <source>
        <strain evidence="10">CCUG 45958</strain>
    </source>
</reference>
<dbReference type="Pfam" id="PF02381">
    <property type="entry name" value="MraZ"/>
    <property type="match status" value="1"/>
</dbReference>
<keyword evidence="3" id="KW-0677">Repeat</keyword>
<evidence type="ECO:0000256" key="1">
    <source>
        <dbReference type="ARBA" id="ARBA00013860"/>
    </source>
</evidence>
<evidence type="ECO:0000313" key="10">
    <source>
        <dbReference type="Proteomes" id="UP000069241"/>
    </source>
</evidence>
<dbReference type="InterPro" id="IPR037914">
    <property type="entry name" value="SpoVT-AbrB_sf"/>
</dbReference>
<evidence type="ECO:0000313" key="9">
    <source>
        <dbReference type="EMBL" id="AMD89949.1"/>
    </source>
</evidence>
<dbReference type="GO" id="GO:2000143">
    <property type="term" value="P:negative regulation of DNA-templated transcription initiation"/>
    <property type="evidence" value="ECO:0007669"/>
    <property type="project" value="TreeGrafter"/>
</dbReference>
<feature type="domain" description="SpoVT-AbrB" evidence="8">
    <location>
        <begin position="86"/>
        <end position="129"/>
    </location>
</feature>
<evidence type="ECO:0000259" key="8">
    <source>
        <dbReference type="PROSITE" id="PS51740"/>
    </source>
</evidence>
<name>A0A0X8JJJ2_9BACT</name>
<gene>
    <name evidence="7" type="primary">mraZ</name>
    <name evidence="9" type="ORF">AXF13_07355</name>
</gene>
<dbReference type="Proteomes" id="UP000069241">
    <property type="component" value="Chromosome"/>
</dbReference>
<comment type="similarity">
    <text evidence="7">Belongs to the MraZ family.</text>
</comment>
<keyword evidence="4 7" id="KW-0805">Transcription regulation</keyword>
<keyword evidence="6 7" id="KW-0804">Transcription</keyword>
<dbReference type="InterPro" id="IPR007159">
    <property type="entry name" value="SpoVT-AbrB_dom"/>
</dbReference>
<organism evidence="9 10">
    <name type="scientific">Desulfovibrio fairfieldensis</name>
    <dbReference type="NCBI Taxonomy" id="44742"/>
    <lineage>
        <taxon>Bacteria</taxon>
        <taxon>Pseudomonadati</taxon>
        <taxon>Thermodesulfobacteriota</taxon>
        <taxon>Desulfovibrionia</taxon>
        <taxon>Desulfovibrionales</taxon>
        <taxon>Desulfovibrionaceae</taxon>
        <taxon>Desulfovibrio</taxon>
    </lineage>
</organism>
<comment type="subunit">
    <text evidence="7">Forms oligomers.</text>
</comment>
<dbReference type="SUPFAM" id="SSF89447">
    <property type="entry name" value="AbrB/MazE/MraZ-like"/>
    <property type="match status" value="1"/>
</dbReference>
<protein>
    <recommendedName>
        <fullName evidence="1 7">Transcriptional regulator MraZ</fullName>
    </recommendedName>
</protein>
<dbReference type="GO" id="GO:0000976">
    <property type="term" value="F:transcription cis-regulatory region binding"/>
    <property type="evidence" value="ECO:0007669"/>
    <property type="project" value="TreeGrafter"/>
</dbReference>
<evidence type="ECO:0000256" key="2">
    <source>
        <dbReference type="ARBA" id="ARBA00022490"/>
    </source>
</evidence>
<dbReference type="HAMAP" id="MF_01008">
    <property type="entry name" value="MraZ"/>
    <property type="match status" value="1"/>
</dbReference>
<dbReference type="InterPro" id="IPR035644">
    <property type="entry name" value="MraZ_C"/>
</dbReference>
<dbReference type="KEGG" id="dfi:AXF13_07355"/>
<keyword evidence="10" id="KW-1185">Reference proteome</keyword>
<dbReference type="Gene3D" id="3.40.1550.20">
    <property type="entry name" value="Transcriptional regulator MraZ domain"/>
    <property type="match status" value="1"/>
</dbReference>
<dbReference type="PROSITE" id="PS51740">
    <property type="entry name" value="SPOVT_ABRB"/>
    <property type="match status" value="2"/>
</dbReference>
<dbReference type="CDD" id="cd16320">
    <property type="entry name" value="MraZ_N"/>
    <property type="match status" value="1"/>
</dbReference>
<dbReference type="GO" id="GO:0009295">
    <property type="term" value="C:nucleoid"/>
    <property type="evidence" value="ECO:0007669"/>
    <property type="project" value="UniProtKB-SubCell"/>
</dbReference>
<dbReference type="AlphaFoldDB" id="A0A0X8JJJ2"/>
<evidence type="ECO:0000256" key="6">
    <source>
        <dbReference type="ARBA" id="ARBA00023163"/>
    </source>
</evidence>
<dbReference type="STRING" id="44742.AXF13_07355"/>
<accession>A0A0X8JJJ2</accession>
<dbReference type="GO" id="GO:0005737">
    <property type="term" value="C:cytoplasm"/>
    <property type="evidence" value="ECO:0007669"/>
    <property type="project" value="UniProtKB-UniRule"/>
</dbReference>
<dbReference type="InterPro" id="IPR035642">
    <property type="entry name" value="MraZ_N"/>
</dbReference>
<dbReference type="InterPro" id="IPR038619">
    <property type="entry name" value="MraZ_sf"/>
</dbReference>